<evidence type="ECO:0000313" key="2">
    <source>
        <dbReference type="Proteomes" id="UP001589836"/>
    </source>
</evidence>
<keyword evidence="2" id="KW-1185">Reference proteome</keyword>
<comment type="caution">
    <text evidence="1">The sequence shown here is derived from an EMBL/GenBank/DDBJ whole genome shotgun (WGS) entry which is preliminary data.</text>
</comment>
<dbReference type="GO" id="GO:0016829">
    <property type="term" value="F:lyase activity"/>
    <property type="evidence" value="ECO:0007669"/>
    <property type="project" value="UniProtKB-KW"/>
</dbReference>
<dbReference type="InterPro" id="IPR009609">
    <property type="entry name" value="Phosphonate_metab_PhnG"/>
</dbReference>
<gene>
    <name evidence="1" type="primary">phnG</name>
    <name evidence="1" type="ORF">ACFFGV_16155</name>
</gene>
<dbReference type="NCBIfam" id="TIGR03293">
    <property type="entry name" value="PhnG_redo"/>
    <property type="match status" value="1"/>
</dbReference>
<reference evidence="1 2" key="1">
    <citation type="submission" date="2024-09" db="EMBL/GenBank/DDBJ databases">
        <authorList>
            <person name="Sun Q."/>
            <person name="Mori K."/>
        </authorList>
    </citation>
    <scope>NUCLEOTIDE SEQUENCE [LARGE SCALE GENOMIC DNA]</scope>
    <source>
        <strain evidence="1 2">NCAIM B.02529</strain>
    </source>
</reference>
<proteinExistence type="predicted"/>
<dbReference type="RefSeq" id="WP_377349944.1">
    <property type="nucleotide sequence ID" value="NZ_JBHLTP010000013.1"/>
</dbReference>
<dbReference type="EMBL" id="JBHLTP010000013">
    <property type="protein sequence ID" value="MFC0525114.1"/>
    <property type="molecule type" value="Genomic_DNA"/>
</dbReference>
<sequence>MKKKQLTKILVEGSEELAASLADKIEQSYEVSLDKPPQKSLVMLKNLDSVSNQSFYAGEALVTECNVTVEGSMGLGVIMGEQPEKAYHIAVIDAAYNAALPETTPFTEALLLEEKAIYSRHHQEAAMAARTKVNFDTMEDYDDQDD</sequence>
<dbReference type="Proteomes" id="UP001589836">
    <property type="component" value="Unassembled WGS sequence"/>
</dbReference>
<dbReference type="Pfam" id="PF06754">
    <property type="entry name" value="PhnG"/>
    <property type="match status" value="1"/>
</dbReference>
<protein>
    <submittedName>
        <fullName evidence="1">Phosphonate C-P lyase system protein PhnG</fullName>
    </submittedName>
</protein>
<keyword evidence="1" id="KW-0456">Lyase</keyword>
<accession>A0ABV6LRS1</accession>
<organism evidence="1 2">
    <name type="scientific">Pontibacillus salicampi</name>
    <dbReference type="NCBI Taxonomy" id="1449801"/>
    <lineage>
        <taxon>Bacteria</taxon>
        <taxon>Bacillati</taxon>
        <taxon>Bacillota</taxon>
        <taxon>Bacilli</taxon>
        <taxon>Bacillales</taxon>
        <taxon>Bacillaceae</taxon>
        <taxon>Pontibacillus</taxon>
    </lineage>
</organism>
<name>A0ABV6LRS1_9BACI</name>
<evidence type="ECO:0000313" key="1">
    <source>
        <dbReference type="EMBL" id="MFC0525114.1"/>
    </source>
</evidence>